<evidence type="ECO:0000313" key="2">
    <source>
        <dbReference type="RefSeq" id="XP_049301966.1"/>
    </source>
</evidence>
<dbReference type="PANTHER" id="PTHR46114">
    <property type="entry name" value="APPLE DOMAIN-CONTAINING PROTEIN"/>
    <property type="match status" value="1"/>
</dbReference>
<dbReference type="Proteomes" id="UP001652620">
    <property type="component" value="Chromosome 1"/>
</dbReference>
<accession>A0ABM3IYA8</accession>
<keyword evidence="1" id="KW-1185">Reference proteome</keyword>
<proteinExistence type="predicted"/>
<reference evidence="2" key="2">
    <citation type="submission" date="2025-08" db="UniProtKB">
        <authorList>
            <consortium name="RefSeq"/>
        </authorList>
    </citation>
    <scope>IDENTIFICATION</scope>
    <source>
        <tissue evidence="2">Adult</tissue>
    </source>
</reference>
<evidence type="ECO:0000313" key="1">
    <source>
        <dbReference type="Proteomes" id="UP001652620"/>
    </source>
</evidence>
<dbReference type="RefSeq" id="XP_049301966.1">
    <property type="nucleotide sequence ID" value="XM_049446009.1"/>
</dbReference>
<dbReference type="GeneID" id="125775422"/>
<sequence length="341" mass="39778">MFQIEKQEFDKSDVKVTSPRKRHADLESYLKKSVELVYCCSIEEVLKYLKLPLDSSAWRLFIDSSKHSLKAVLLHNGNQHPSIPVAYSTKKEETYANISSLLNKIEYYKYKWEVCADFKMIAILTGMQTGYTKYMCFLCKWDSRATSSHYHIKYFEEHKVILPPLHIKLGVVKNFIKSLNTQGYAFKRIQTIFPRLSAAKLKEGMLVGPDIRKLLQDEEFYGHLSDMQKTAFDFMQLVISEFLGNSKAQNYAENIESMLIGFNNIGVKMSLKLHFLHSHLNFFKENLGAVSDEHGERFHQVLEERFKGKSQSVMLAEYVWGLYRNLDTSEHSRQAKYRKAY</sequence>
<reference evidence="1" key="1">
    <citation type="submission" date="2025-05" db="UniProtKB">
        <authorList>
            <consortium name="RefSeq"/>
        </authorList>
    </citation>
    <scope>NUCLEOTIDE SEQUENCE [LARGE SCALE GENOMIC DNA]</scope>
</reference>
<organism evidence="1 2">
    <name type="scientific">Bactrocera dorsalis</name>
    <name type="common">Oriental fruit fly</name>
    <name type="synonym">Dacus dorsalis</name>
    <dbReference type="NCBI Taxonomy" id="27457"/>
    <lineage>
        <taxon>Eukaryota</taxon>
        <taxon>Metazoa</taxon>
        <taxon>Ecdysozoa</taxon>
        <taxon>Arthropoda</taxon>
        <taxon>Hexapoda</taxon>
        <taxon>Insecta</taxon>
        <taxon>Pterygota</taxon>
        <taxon>Neoptera</taxon>
        <taxon>Endopterygota</taxon>
        <taxon>Diptera</taxon>
        <taxon>Brachycera</taxon>
        <taxon>Muscomorpha</taxon>
        <taxon>Tephritoidea</taxon>
        <taxon>Tephritidae</taxon>
        <taxon>Bactrocera</taxon>
        <taxon>Bactrocera</taxon>
    </lineage>
</organism>
<gene>
    <name evidence="2" type="primary">LOC125775422</name>
</gene>
<protein>
    <submittedName>
        <fullName evidence="2">Uncharacterized protein LOC125775422</fullName>
    </submittedName>
</protein>
<name>A0ABM3IYA8_BACDO</name>
<dbReference type="PANTHER" id="PTHR46114:SF1">
    <property type="entry name" value="ZAD DOMAIN-CONTAINING PROTEIN"/>
    <property type="match status" value="1"/>
</dbReference>